<dbReference type="Proteomes" id="UP000093199">
    <property type="component" value="Unassembled WGS sequence"/>
</dbReference>
<evidence type="ECO:0000313" key="3">
    <source>
        <dbReference type="EMBL" id="OCS87219.1"/>
    </source>
</evidence>
<feature type="transmembrane region" description="Helical" evidence="2">
    <location>
        <begin position="66"/>
        <end position="84"/>
    </location>
</feature>
<dbReference type="AlphaFoldDB" id="A0A1C0YJH3"/>
<comment type="caution">
    <text evidence="3">The sequence shown here is derived from an EMBL/GenBank/DDBJ whole genome shotgun (WGS) entry which is preliminary data.</text>
</comment>
<feature type="transmembrane region" description="Helical" evidence="2">
    <location>
        <begin position="25"/>
        <end position="46"/>
    </location>
</feature>
<name>A0A1C0YJH3_9BACL</name>
<organism evidence="3 4">
    <name type="scientific">Caryophanon tenue</name>
    <dbReference type="NCBI Taxonomy" id="33978"/>
    <lineage>
        <taxon>Bacteria</taxon>
        <taxon>Bacillati</taxon>
        <taxon>Bacillota</taxon>
        <taxon>Bacilli</taxon>
        <taxon>Bacillales</taxon>
        <taxon>Caryophanaceae</taxon>
        <taxon>Caryophanon</taxon>
    </lineage>
</organism>
<evidence type="ECO:0000313" key="4">
    <source>
        <dbReference type="Proteomes" id="UP000093199"/>
    </source>
</evidence>
<reference evidence="3 4" key="1">
    <citation type="submission" date="2016-07" db="EMBL/GenBank/DDBJ databases">
        <title>Caryophanon tenue genome sequencing.</title>
        <authorList>
            <person name="Verma A."/>
            <person name="Pal Y."/>
            <person name="Krishnamurthi S."/>
        </authorList>
    </citation>
    <scope>NUCLEOTIDE SEQUENCE [LARGE SCALE GENOMIC DNA]</scope>
    <source>
        <strain evidence="3 4">DSM 14152</strain>
    </source>
</reference>
<accession>A0A1C0YJH3</accession>
<keyword evidence="2" id="KW-1133">Transmembrane helix</keyword>
<keyword evidence="4" id="KW-1185">Reference proteome</keyword>
<feature type="compositionally biased region" description="Basic and acidic residues" evidence="1">
    <location>
        <begin position="1"/>
        <end position="20"/>
    </location>
</feature>
<keyword evidence="2" id="KW-0812">Transmembrane</keyword>
<dbReference type="EMBL" id="MASJ01000004">
    <property type="protein sequence ID" value="OCS87219.1"/>
    <property type="molecule type" value="Genomic_DNA"/>
</dbReference>
<dbReference type="STRING" id="33978.A6M13_11350"/>
<sequence>MGQTKEKSKKEESKKEESKGKGGSVVGKFVIYFLFIICAITIGDLVQKPFAEFIRMIIGEGRQLPQSFGTIVTALVVALMLVGLEKLKK</sequence>
<feature type="region of interest" description="Disordered" evidence="1">
    <location>
        <begin position="1"/>
        <end position="22"/>
    </location>
</feature>
<evidence type="ECO:0000256" key="2">
    <source>
        <dbReference type="SAM" id="Phobius"/>
    </source>
</evidence>
<gene>
    <name evidence="3" type="ORF">A6M13_11350</name>
</gene>
<evidence type="ECO:0000256" key="1">
    <source>
        <dbReference type="SAM" id="MobiDB-lite"/>
    </source>
</evidence>
<keyword evidence="2" id="KW-0472">Membrane</keyword>
<proteinExistence type="predicted"/>
<protein>
    <submittedName>
        <fullName evidence="3">Uncharacterized protein</fullName>
    </submittedName>
</protein>